<name>A0ABR8NGD2_9ACTN</name>
<dbReference type="EMBL" id="JACXYZ010000004">
    <property type="protein sequence ID" value="MBD3927176.1"/>
    <property type="molecule type" value="Genomic_DNA"/>
</dbReference>
<feature type="domain" description="AbiEi antitoxin N-terminal" evidence="1">
    <location>
        <begin position="12"/>
        <end position="49"/>
    </location>
</feature>
<evidence type="ECO:0000259" key="1">
    <source>
        <dbReference type="Pfam" id="PF13338"/>
    </source>
</evidence>
<evidence type="ECO:0000313" key="2">
    <source>
        <dbReference type="EMBL" id="MBD3927176.1"/>
    </source>
</evidence>
<accession>A0ABR8NGD2</accession>
<organism evidence="2 3">
    <name type="scientific">Nocardioides cavernae</name>
    <dbReference type="NCBI Taxonomy" id="1921566"/>
    <lineage>
        <taxon>Bacteria</taxon>
        <taxon>Bacillati</taxon>
        <taxon>Actinomycetota</taxon>
        <taxon>Actinomycetes</taxon>
        <taxon>Propionibacteriales</taxon>
        <taxon>Nocardioidaceae</taxon>
        <taxon>Nocardioides</taxon>
    </lineage>
</organism>
<protein>
    <submittedName>
        <fullName evidence="2">Type IV toxin-antitoxin system AbiEi family antitoxin domain-containing protein</fullName>
    </submittedName>
</protein>
<comment type="caution">
    <text evidence="2">The sequence shown here is derived from an EMBL/GenBank/DDBJ whole genome shotgun (WGS) entry which is preliminary data.</text>
</comment>
<dbReference type="Pfam" id="PF13338">
    <property type="entry name" value="AbiEi_4"/>
    <property type="match status" value="1"/>
</dbReference>
<proteinExistence type="predicted"/>
<reference evidence="2 3" key="1">
    <citation type="submission" date="2020-09" db="EMBL/GenBank/DDBJ databases">
        <title>novel species in genus Nocardioides.</title>
        <authorList>
            <person name="Zhang G."/>
        </authorList>
    </citation>
    <scope>NUCLEOTIDE SEQUENCE [LARGE SCALE GENOMIC DNA]</scope>
    <source>
        <strain evidence="2 3">KCTC 39551</strain>
    </source>
</reference>
<sequence length="344" mass="38050">MYLPAVVLMGAQHGLITAAQLTRAGLDPHDVRRLREGGRLVRLRRGVYVDSDAWSGLDPYRAQPMLRMRAAGLTLTSRDYAYSHDSAAIVLGMGAPDPRSAIVHVSRTKVHGDAVRAGVKHHLAPFRDIDLTHVDDLRLLGHARTALDMAREHGRAHGLAACDAALRAGVTRSDLLDVLSTMTSWPHSRCMRWCVEHADALAESYLESLVRDFVLELGIGRPELQFGLTDGRRTAFADLRVRRHLFEADGLLKYAEDNPSGKEPAVVLAEEKERHDFLTGFKLGASRVTYLDLFARRRAALARVAREYADTCARFGTEIDDLAPFRVERSRPRIVPPGSAVTPG</sequence>
<keyword evidence="3" id="KW-1185">Reference proteome</keyword>
<dbReference type="Proteomes" id="UP000618818">
    <property type="component" value="Unassembled WGS sequence"/>
</dbReference>
<dbReference type="InterPro" id="IPR025159">
    <property type="entry name" value="AbiEi_N"/>
</dbReference>
<evidence type="ECO:0000313" key="3">
    <source>
        <dbReference type="Proteomes" id="UP000618818"/>
    </source>
</evidence>
<gene>
    <name evidence="2" type="ORF">IEZ26_21320</name>
</gene>
<dbReference type="RefSeq" id="WP_191197007.1">
    <property type="nucleotide sequence ID" value="NZ_JACXYZ010000004.1"/>
</dbReference>